<protein>
    <submittedName>
        <fullName evidence="2">Uncharacterized protein</fullName>
    </submittedName>
</protein>
<feature type="chain" id="PRO_5040190474" evidence="1">
    <location>
        <begin position="22"/>
        <end position="190"/>
    </location>
</feature>
<sequence length="190" mass="20676">MRFTVLYASVLLVASLNCIWATPIAVDRNTLQRRSDSGLNTRATEISSVEARSLDINGLSARADEAGSASKEGESSAPKPLVPQTISFFNFMTPVEPSKLQLMTERAGRAIERANPGIKVTLKPSVRAKAARNRYRKDDVVATYTMNKVAYKVYLIGGMKEGSGPGDDESKDEVERAIGGGKYEKIYPVS</sequence>
<dbReference type="AlphaFoldDB" id="A0A9P5PGB6"/>
<dbReference type="EMBL" id="JADNRY010000180">
    <property type="protein sequence ID" value="KAF9062172.1"/>
    <property type="molecule type" value="Genomic_DNA"/>
</dbReference>
<keyword evidence="3" id="KW-1185">Reference proteome</keyword>
<dbReference type="Proteomes" id="UP000772434">
    <property type="component" value="Unassembled WGS sequence"/>
</dbReference>
<evidence type="ECO:0000313" key="3">
    <source>
        <dbReference type="Proteomes" id="UP000772434"/>
    </source>
</evidence>
<evidence type="ECO:0000256" key="1">
    <source>
        <dbReference type="SAM" id="SignalP"/>
    </source>
</evidence>
<evidence type="ECO:0000313" key="2">
    <source>
        <dbReference type="EMBL" id="KAF9062172.1"/>
    </source>
</evidence>
<keyword evidence="1" id="KW-0732">Signal</keyword>
<organism evidence="2 3">
    <name type="scientific">Rhodocollybia butyracea</name>
    <dbReference type="NCBI Taxonomy" id="206335"/>
    <lineage>
        <taxon>Eukaryota</taxon>
        <taxon>Fungi</taxon>
        <taxon>Dikarya</taxon>
        <taxon>Basidiomycota</taxon>
        <taxon>Agaricomycotina</taxon>
        <taxon>Agaricomycetes</taxon>
        <taxon>Agaricomycetidae</taxon>
        <taxon>Agaricales</taxon>
        <taxon>Marasmiineae</taxon>
        <taxon>Omphalotaceae</taxon>
        <taxon>Rhodocollybia</taxon>
    </lineage>
</organism>
<name>A0A9P5PGB6_9AGAR</name>
<feature type="signal peptide" evidence="1">
    <location>
        <begin position="1"/>
        <end position="21"/>
    </location>
</feature>
<gene>
    <name evidence="2" type="ORF">BDP27DRAFT_1484098</name>
</gene>
<proteinExistence type="predicted"/>
<comment type="caution">
    <text evidence="2">The sequence shown here is derived from an EMBL/GenBank/DDBJ whole genome shotgun (WGS) entry which is preliminary data.</text>
</comment>
<reference evidence="2" key="1">
    <citation type="submission" date="2020-11" db="EMBL/GenBank/DDBJ databases">
        <authorList>
            <consortium name="DOE Joint Genome Institute"/>
            <person name="Ahrendt S."/>
            <person name="Riley R."/>
            <person name="Andreopoulos W."/>
            <person name="Labutti K."/>
            <person name="Pangilinan J."/>
            <person name="Ruiz-Duenas F.J."/>
            <person name="Barrasa J.M."/>
            <person name="Sanchez-Garcia M."/>
            <person name="Camarero S."/>
            <person name="Miyauchi S."/>
            <person name="Serrano A."/>
            <person name="Linde D."/>
            <person name="Babiker R."/>
            <person name="Drula E."/>
            <person name="Ayuso-Fernandez I."/>
            <person name="Pacheco R."/>
            <person name="Padilla G."/>
            <person name="Ferreira P."/>
            <person name="Barriuso J."/>
            <person name="Kellner H."/>
            <person name="Castanera R."/>
            <person name="Alfaro M."/>
            <person name="Ramirez L."/>
            <person name="Pisabarro A.G."/>
            <person name="Kuo A."/>
            <person name="Tritt A."/>
            <person name="Lipzen A."/>
            <person name="He G."/>
            <person name="Yan M."/>
            <person name="Ng V."/>
            <person name="Cullen D."/>
            <person name="Martin F."/>
            <person name="Rosso M.-N."/>
            <person name="Henrissat B."/>
            <person name="Hibbett D."/>
            <person name="Martinez A.T."/>
            <person name="Grigoriev I.V."/>
        </authorList>
    </citation>
    <scope>NUCLEOTIDE SEQUENCE</scope>
    <source>
        <strain evidence="2">AH 40177</strain>
    </source>
</reference>
<accession>A0A9P5PGB6</accession>